<protein>
    <submittedName>
        <fullName evidence="1">AlNc14C15G1723 protein</fullName>
    </submittedName>
</protein>
<reference evidence="1" key="2">
    <citation type="submission" date="2011-02" db="EMBL/GenBank/DDBJ databases">
        <authorList>
            <person name="MacLean D."/>
        </authorList>
    </citation>
    <scope>NUCLEOTIDE SEQUENCE</scope>
</reference>
<accession>F0W440</accession>
<organism evidence="1">
    <name type="scientific">Albugo laibachii Nc14</name>
    <dbReference type="NCBI Taxonomy" id="890382"/>
    <lineage>
        <taxon>Eukaryota</taxon>
        <taxon>Sar</taxon>
        <taxon>Stramenopiles</taxon>
        <taxon>Oomycota</taxon>
        <taxon>Peronosporomycetes</taxon>
        <taxon>Albuginales</taxon>
        <taxon>Albuginaceae</taxon>
        <taxon>Albugo</taxon>
    </lineage>
</organism>
<dbReference type="AlphaFoldDB" id="F0W440"/>
<proteinExistence type="predicted"/>
<name>F0W440_9STRA</name>
<evidence type="ECO:0000313" key="1">
    <source>
        <dbReference type="EMBL" id="CCA15837.1"/>
    </source>
</evidence>
<sequence length="127" mass="15437">MNELQRRKEQSDLRLEDLSVKWTDQHTNCIQTSKRQMLTLHNVLQRQRNKFACHKCFQNWRIVRYKVIAAQLTHELMLVFDLNQRQRTIECSSSIKQDEMWKRWRSINPAGMPQRQDENHSRTIDVD</sequence>
<dbReference type="EMBL" id="FR824060">
    <property type="protein sequence ID" value="CCA15837.1"/>
    <property type="molecule type" value="Genomic_DNA"/>
</dbReference>
<reference evidence="1" key="1">
    <citation type="journal article" date="2011" name="PLoS Biol.">
        <title>Gene gain and loss during evolution of obligate parasitism in the white rust pathogen of Arabidopsis thaliana.</title>
        <authorList>
            <person name="Kemen E."/>
            <person name="Gardiner A."/>
            <person name="Schultz-Larsen T."/>
            <person name="Kemen A.C."/>
            <person name="Balmuth A.L."/>
            <person name="Robert-Seilaniantz A."/>
            <person name="Bailey K."/>
            <person name="Holub E."/>
            <person name="Studholme D.J."/>
            <person name="Maclean D."/>
            <person name="Jones J.D."/>
        </authorList>
    </citation>
    <scope>NUCLEOTIDE SEQUENCE</scope>
</reference>
<gene>
    <name evidence="1" type="primary">AlNc14C15G1723</name>
    <name evidence="1" type="ORF">ALNC14_019800</name>
</gene>
<dbReference type="HOGENOM" id="CLU_1974627_0_0_1"/>